<dbReference type="PANTHER" id="PTHR43747">
    <property type="entry name" value="FAD-BINDING PROTEIN"/>
    <property type="match status" value="1"/>
</dbReference>
<proteinExistence type="predicted"/>
<name>A0A5C5WB58_9PLAN</name>
<dbReference type="InterPro" id="IPR050816">
    <property type="entry name" value="Flavin-dep_Halogenase_NPB"/>
</dbReference>
<reference evidence="3 4" key="1">
    <citation type="submission" date="2019-02" db="EMBL/GenBank/DDBJ databases">
        <title>Deep-cultivation of Planctomycetes and their phenomic and genomic characterization uncovers novel biology.</title>
        <authorList>
            <person name="Wiegand S."/>
            <person name="Jogler M."/>
            <person name="Boedeker C."/>
            <person name="Pinto D."/>
            <person name="Vollmers J."/>
            <person name="Rivas-Marin E."/>
            <person name="Kohn T."/>
            <person name="Peeters S.H."/>
            <person name="Heuer A."/>
            <person name="Rast P."/>
            <person name="Oberbeckmann S."/>
            <person name="Bunk B."/>
            <person name="Jeske O."/>
            <person name="Meyerdierks A."/>
            <person name="Storesund J.E."/>
            <person name="Kallscheuer N."/>
            <person name="Luecker S."/>
            <person name="Lage O.M."/>
            <person name="Pohl T."/>
            <person name="Merkel B.J."/>
            <person name="Hornburger P."/>
            <person name="Mueller R.-W."/>
            <person name="Bruemmer F."/>
            <person name="Labrenz M."/>
            <person name="Spormann A.M."/>
            <person name="Op Den Camp H."/>
            <person name="Overmann J."/>
            <person name="Amann R."/>
            <person name="Jetten M.S.M."/>
            <person name="Mascher T."/>
            <person name="Medema M.H."/>
            <person name="Devos D.P."/>
            <person name="Kaster A.-K."/>
            <person name="Ovreas L."/>
            <person name="Rohde M."/>
            <person name="Galperin M.Y."/>
            <person name="Jogler C."/>
        </authorList>
    </citation>
    <scope>NUCLEOTIDE SEQUENCE [LARGE SCALE GENOMIC DNA]</scope>
    <source>
        <strain evidence="3 4">KOR42</strain>
    </source>
</reference>
<comment type="caution">
    <text evidence="3">The sequence shown here is derived from an EMBL/GenBank/DDBJ whole genome shotgun (WGS) entry which is preliminary data.</text>
</comment>
<protein>
    <submittedName>
        <fullName evidence="3">Tryptophan halogenase</fullName>
    </submittedName>
</protein>
<dbReference type="Pfam" id="PF04820">
    <property type="entry name" value="Trp_halogenase"/>
    <property type="match status" value="1"/>
</dbReference>
<dbReference type="AlphaFoldDB" id="A0A5C5WB58"/>
<sequence length="498" mass="55159">MTHWDVVILGASFSGSLIAAILAKNGLNVALVDSATHPRFAIGESSTPSADLILSSLVQDYELDELAPLCRYGSWTQTYPEIRCGCKRGFSYVWHGGDSGYQATANHNCELLVTASESNELADTQWYRTDIDQFIFEQAINLGASDWTSSTIETIQHVEPQSWSLAVTRAGQTERMRADFLIDTSGASGVLLSSLDIADVTQLLRTNTAAVFSHFDHVPSCEDWLAQSQARTKDFPYSIDHSAVHHVTEEGWLWQLRFRGGPTSVGFVTTPDSSEFREMKPIFETGQWDHPKNRFPASLFGGSQCSSIPGQVFSTGRLQRLRESGAGPDWAALPSTVGFIDPLHSTGIAHSLSGIQRLAKIILSGNSTSAREQLQAYSQSILTEHRLIDEMVSGCYRSLWSFELFSAWTMVYFAAATTFEKNYNSGRRDFLCSDDSSFLKTVSRLSQSLDQLNASGRCEKRIVEHLNFLRDQLAPYNHVGLFEPSIPGMYARTAAEKT</sequence>
<keyword evidence="4" id="KW-1185">Reference proteome</keyword>
<dbReference type="Gene3D" id="3.50.50.60">
    <property type="entry name" value="FAD/NAD(P)-binding domain"/>
    <property type="match status" value="1"/>
</dbReference>
<gene>
    <name evidence="3" type="ORF">KOR42_41080</name>
</gene>
<accession>A0A5C5WB58</accession>
<dbReference type="Proteomes" id="UP000317243">
    <property type="component" value="Unassembled WGS sequence"/>
</dbReference>
<organism evidence="3 4">
    <name type="scientific">Thalassoglobus neptunius</name>
    <dbReference type="NCBI Taxonomy" id="1938619"/>
    <lineage>
        <taxon>Bacteria</taxon>
        <taxon>Pseudomonadati</taxon>
        <taxon>Planctomycetota</taxon>
        <taxon>Planctomycetia</taxon>
        <taxon>Planctomycetales</taxon>
        <taxon>Planctomycetaceae</taxon>
        <taxon>Thalassoglobus</taxon>
    </lineage>
</organism>
<dbReference type="InterPro" id="IPR006905">
    <property type="entry name" value="Flavin_halogenase"/>
</dbReference>
<evidence type="ECO:0000256" key="2">
    <source>
        <dbReference type="ARBA" id="ARBA00023033"/>
    </source>
</evidence>
<evidence type="ECO:0000256" key="1">
    <source>
        <dbReference type="ARBA" id="ARBA00023002"/>
    </source>
</evidence>
<dbReference type="SUPFAM" id="SSF51905">
    <property type="entry name" value="FAD/NAD(P)-binding domain"/>
    <property type="match status" value="1"/>
</dbReference>
<evidence type="ECO:0000313" key="4">
    <source>
        <dbReference type="Proteomes" id="UP000317243"/>
    </source>
</evidence>
<dbReference type="PANTHER" id="PTHR43747:SF5">
    <property type="entry name" value="FAD-BINDING DOMAIN-CONTAINING PROTEIN"/>
    <property type="match status" value="1"/>
</dbReference>
<dbReference type="InterPro" id="IPR036188">
    <property type="entry name" value="FAD/NAD-bd_sf"/>
</dbReference>
<dbReference type="EMBL" id="SIHI01000022">
    <property type="protein sequence ID" value="TWT47910.1"/>
    <property type="molecule type" value="Genomic_DNA"/>
</dbReference>
<keyword evidence="1" id="KW-0560">Oxidoreductase</keyword>
<dbReference type="GO" id="GO:0004497">
    <property type="term" value="F:monooxygenase activity"/>
    <property type="evidence" value="ECO:0007669"/>
    <property type="project" value="UniProtKB-KW"/>
</dbReference>
<evidence type="ECO:0000313" key="3">
    <source>
        <dbReference type="EMBL" id="TWT47910.1"/>
    </source>
</evidence>
<keyword evidence="2" id="KW-0503">Monooxygenase</keyword>